<proteinExistence type="predicted"/>
<organism evidence="2 3">
    <name type="scientific">Odobenus rosmarus divergens</name>
    <name type="common">Pacific walrus</name>
    <dbReference type="NCBI Taxonomy" id="9708"/>
    <lineage>
        <taxon>Eukaryota</taxon>
        <taxon>Metazoa</taxon>
        <taxon>Chordata</taxon>
        <taxon>Craniata</taxon>
        <taxon>Vertebrata</taxon>
        <taxon>Euteleostomi</taxon>
        <taxon>Mammalia</taxon>
        <taxon>Eutheria</taxon>
        <taxon>Laurasiatheria</taxon>
        <taxon>Carnivora</taxon>
        <taxon>Caniformia</taxon>
        <taxon>Pinnipedia</taxon>
        <taxon>Odobenidae</taxon>
        <taxon>Odobenus</taxon>
    </lineage>
</organism>
<evidence type="ECO:0000256" key="1">
    <source>
        <dbReference type="SAM" id="MobiDB-lite"/>
    </source>
</evidence>
<accession>A0A9B0H1T2</accession>
<dbReference type="RefSeq" id="XP_004409519.1">
    <property type="nucleotide sequence ID" value="XM_004409462.1"/>
</dbReference>
<feature type="region of interest" description="Disordered" evidence="1">
    <location>
        <begin position="195"/>
        <end position="222"/>
    </location>
</feature>
<dbReference type="AlphaFoldDB" id="A0A9B0H1T2"/>
<evidence type="ECO:0000313" key="2">
    <source>
        <dbReference type="Proteomes" id="UP000245340"/>
    </source>
</evidence>
<feature type="region of interest" description="Disordered" evidence="1">
    <location>
        <begin position="79"/>
        <end position="105"/>
    </location>
</feature>
<dbReference type="Proteomes" id="UP000245340">
    <property type="component" value="Unplaced"/>
</dbReference>
<gene>
    <name evidence="3" type="primary">LOC101386409</name>
</gene>
<feature type="region of interest" description="Disordered" evidence="1">
    <location>
        <begin position="128"/>
        <end position="149"/>
    </location>
</feature>
<reference evidence="3" key="1">
    <citation type="submission" date="2025-08" db="UniProtKB">
        <authorList>
            <consortium name="RefSeq"/>
        </authorList>
    </citation>
    <scope>IDENTIFICATION</scope>
</reference>
<evidence type="ECO:0000313" key="3">
    <source>
        <dbReference type="RefSeq" id="XP_004409519.1"/>
    </source>
</evidence>
<feature type="compositionally biased region" description="Basic and acidic residues" evidence="1">
    <location>
        <begin position="133"/>
        <end position="144"/>
    </location>
</feature>
<keyword evidence="2" id="KW-1185">Reference proteome</keyword>
<name>A0A9B0H1T2_ODORO</name>
<protein>
    <submittedName>
        <fullName evidence="3">Uncharacterized protein LOC101386409</fullName>
    </submittedName>
</protein>
<sequence length="240" mass="25056">MCSPLDSWAKLVPLHSSPQEPVCAGVPSSCQQASLGAGYACPVDKDTALSPDNLIWPPWNLAWRDHVCDSACTQTAGAAGLPEARGDPGVSSSPKTSLHRPVGKASHVGVERAQAVLEEAACFPQPSTSAHCPHPDQLSDEKEIGSSVPGGWSQSWQARMWGILSWHVSILLEVCTQVALNVDLGRAGGPNCQGGLLGGTHGTAQPSASPRPGPRVREARPGWESAAARAALPTHCRACM</sequence>